<dbReference type="InterPro" id="IPR013087">
    <property type="entry name" value="Znf_C2H2_type"/>
</dbReference>
<evidence type="ECO:0000313" key="3">
    <source>
        <dbReference type="Proteomes" id="UP000664132"/>
    </source>
</evidence>
<protein>
    <recommendedName>
        <fullName evidence="1">C2H2-type domain-containing protein</fullName>
    </recommendedName>
</protein>
<name>A0A8H7TBN4_9HELO</name>
<proteinExistence type="predicted"/>
<organism evidence="2 3">
    <name type="scientific">Cadophora malorum</name>
    <dbReference type="NCBI Taxonomy" id="108018"/>
    <lineage>
        <taxon>Eukaryota</taxon>
        <taxon>Fungi</taxon>
        <taxon>Dikarya</taxon>
        <taxon>Ascomycota</taxon>
        <taxon>Pezizomycotina</taxon>
        <taxon>Leotiomycetes</taxon>
        <taxon>Helotiales</taxon>
        <taxon>Ploettnerulaceae</taxon>
        <taxon>Cadophora</taxon>
    </lineage>
</organism>
<sequence length="265" mass="28338">MSGYVNHQNWINQMVDGDEVPALSDPINPHVGFEGAEAGQRLRNTTLGLNDRPLVNTSRRINASPANIPPVNTSTNDGFPTWVNQELGPDPLATAPDGHLAPFFAGTFSVNALVNKDVSPLVNPGLGTDFANDVPEDAWIAPTMGISSVALNDAGCYFQALPIQGFLQQPASPLGAIMPVVPAPDFAAPPTQGPFACTQLNCFSTFIPDKDRARHESSVHGIGPPLYLCQVPGCIKSIGAGYTRKDKLTEHMWKKHGNLGHVKRT</sequence>
<dbReference type="EMBL" id="JAFJYH010000183">
    <property type="protein sequence ID" value="KAG4416536.1"/>
    <property type="molecule type" value="Genomic_DNA"/>
</dbReference>
<dbReference type="AlphaFoldDB" id="A0A8H7TBN4"/>
<dbReference type="Proteomes" id="UP000664132">
    <property type="component" value="Unassembled WGS sequence"/>
</dbReference>
<dbReference type="OrthoDB" id="7295497at2759"/>
<feature type="domain" description="C2H2-type" evidence="1">
    <location>
        <begin position="197"/>
        <end position="220"/>
    </location>
</feature>
<evidence type="ECO:0000259" key="1">
    <source>
        <dbReference type="PROSITE" id="PS00028"/>
    </source>
</evidence>
<comment type="caution">
    <text evidence="2">The sequence shown here is derived from an EMBL/GenBank/DDBJ whole genome shotgun (WGS) entry which is preliminary data.</text>
</comment>
<gene>
    <name evidence="2" type="ORF">IFR04_010330</name>
</gene>
<evidence type="ECO:0000313" key="2">
    <source>
        <dbReference type="EMBL" id="KAG4416536.1"/>
    </source>
</evidence>
<reference evidence="2" key="1">
    <citation type="submission" date="2021-02" db="EMBL/GenBank/DDBJ databases">
        <title>Genome sequence Cadophora malorum strain M34.</title>
        <authorList>
            <person name="Stefanovic E."/>
            <person name="Vu D."/>
            <person name="Scully C."/>
            <person name="Dijksterhuis J."/>
            <person name="Roader J."/>
            <person name="Houbraken J."/>
        </authorList>
    </citation>
    <scope>NUCLEOTIDE SEQUENCE</scope>
    <source>
        <strain evidence="2">M34</strain>
    </source>
</reference>
<keyword evidence="3" id="KW-1185">Reference proteome</keyword>
<accession>A0A8H7TBN4</accession>
<dbReference type="PROSITE" id="PS00028">
    <property type="entry name" value="ZINC_FINGER_C2H2_1"/>
    <property type="match status" value="1"/>
</dbReference>